<dbReference type="Proteomes" id="UP000824120">
    <property type="component" value="Chromosome 8"/>
</dbReference>
<evidence type="ECO:0000313" key="2">
    <source>
        <dbReference type="Proteomes" id="UP000824120"/>
    </source>
</evidence>
<protein>
    <submittedName>
        <fullName evidence="1">Uncharacterized protein</fullName>
    </submittedName>
</protein>
<evidence type="ECO:0000313" key="1">
    <source>
        <dbReference type="EMBL" id="KAG5590975.1"/>
    </source>
</evidence>
<dbReference type="AlphaFoldDB" id="A0A9J5XTS0"/>
<keyword evidence="2" id="KW-1185">Reference proteome</keyword>
<reference evidence="1 2" key="1">
    <citation type="submission" date="2020-09" db="EMBL/GenBank/DDBJ databases">
        <title>De no assembly of potato wild relative species, Solanum commersonii.</title>
        <authorList>
            <person name="Cho K."/>
        </authorList>
    </citation>
    <scope>NUCLEOTIDE SEQUENCE [LARGE SCALE GENOMIC DNA]</scope>
    <source>
        <strain evidence="1">LZ3.2</strain>
        <tissue evidence="1">Leaf</tissue>
    </source>
</reference>
<sequence length="151" mass="16923">MKMSSQRVSKSFREAVLFHPMIQDTKMLKARVGVGRHEVQLERVNRSPSPTHSVRESEWAKAEVVLHAASGCPRGTHLIRVTLVEITDQLGNSLFGVVLHHLAPSFRIVVLWVIGQYSTASRNCSAMCWLLLCSADLILSFRLSTLEQKAE</sequence>
<accession>A0A9J5XTS0</accession>
<comment type="caution">
    <text evidence="1">The sequence shown here is derived from an EMBL/GenBank/DDBJ whole genome shotgun (WGS) entry which is preliminary data.</text>
</comment>
<proteinExistence type="predicted"/>
<gene>
    <name evidence="1" type="ORF">H5410_041489</name>
</gene>
<organism evidence="1 2">
    <name type="scientific">Solanum commersonii</name>
    <name type="common">Commerson's wild potato</name>
    <name type="synonym">Commerson's nightshade</name>
    <dbReference type="NCBI Taxonomy" id="4109"/>
    <lineage>
        <taxon>Eukaryota</taxon>
        <taxon>Viridiplantae</taxon>
        <taxon>Streptophyta</taxon>
        <taxon>Embryophyta</taxon>
        <taxon>Tracheophyta</taxon>
        <taxon>Spermatophyta</taxon>
        <taxon>Magnoliopsida</taxon>
        <taxon>eudicotyledons</taxon>
        <taxon>Gunneridae</taxon>
        <taxon>Pentapetalae</taxon>
        <taxon>asterids</taxon>
        <taxon>lamiids</taxon>
        <taxon>Solanales</taxon>
        <taxon>Solanaceae</taxon>
        <taxon>Solanoideae</taxon>
        <taxon>Solaneae</taxon>
        <taxon>Solanum</taxon>
    </lineage>
</organism>
<dbReference type="EMBL" id="JACXVP010000008">
    <property type="protein sequence ID" value="KAG5590975.1"/>
    <property type="molecule type" value="Genomic_DNA"/>
</dbReference>
<name>A0A9J5XTS0_SOLCO</name>